<protein>
    <submittedName>
        <fullName evidence="1">DUF4249 domain-containing protein</fullName>
    </submittedName>
</protein>
<evidence type="ECO:0000313" key="2">
    <source>
        <dbReference type="Proteomes" id="UP001468798"/>
    </source>
</evidence>
<dbReference type="RefSeq" id="WP_342692924.1">
    <property type="nucleotide sequence ID" value="NZ_JBCGDP010000019.1"/>
</dbReference>
<dbReference type="Proteomes" id="UP001468798">
    <property type="component" value="Unassembled WGS sequence"/>
</dbReference>
<organism evidence="1 2">
    <name type="scientific">Flavobacterium polysaccharolyticum</name>
    <dbReference type="NCBI Taxonomy" id="3133148"/>
    <lineage>
        <taxon>Bacteria</taxon>
        <taxon>Pseudomonadati</taxon>
        <taxon>Bacteroidota</taxon>
        <taxon>Flavobacteriia</taxon>
        <taxon>Flavobacteriales</taxon>
        <taxon>Flavobacteriaceae</taxon>
        <taxon>Flavobacterium</taxon>
    </lineage>
</organism>
<reference evidence="1 2" key="1">
    <citation type="submission" date="2024-03" db="EMBL/GenBank/DDBJ databases">
        <title>Two novel species of the genus Flavobacterium exhibiting potentially degradation of complex polysaccharides.</title>
        <authorList>
            <person name="Lian X."/>
        </authorList>
    </citation>
    <scope>NUCLEOTIDE SEQUENCE [LARGE SCALE GENOMIC DNA]</scope>
    <source>
        <strain evidence="1 2">N6</strain>
    </source>
</reference>
<dbReference type="EMBL" id="JBCGDP010000019">
    <property type="protein sequence ID" value="MEM0578079.1"/>
    <property type="molecule type" value="Genomic_DNA"/>
</dbReference>
<sequence length="260" mass="28540">MKKAFFILLSIVLTAGCEKEITLDLQDKSGSIVIEGNITDQSGPYYVRITKSVPFTESNKYTPVINAVVTISDNHGHSEILTYESNGRYKTSYLASVPGNTYNLNVSIDGENYTAQSTMPAPVTLNGLIQDSMSMGGKTTYTILPVYTDPQLLGNRYLFILSIEYKNKKTLQVFSDNINNGMENQRSLFPALEDDDELLPGNIIHVDMQCVDSDVYTYYSALVQISGGSVTPSDPPSNISNGALGYFSAHTVSSKRLVIK</sequence>
<accession>A0ABU9NS72</accession>
<gene>
    <name evidence="1" type="ORF">WFZ86_16365</name>
</gene>
<dbReference type="PROSITE" id="PS51257">
    <property type="entry name" value="PROKAR_LIPOPROTEIN"/>
    <property type="match status" value="1"/>
</dbReference>
<comment type="caution">
    <text evidence="1">The sequence shown here is derived from an EMBL/GenBank/DDBJ whole genome shotgun (WGS) entry which is preliminary data.</text>
</comment>
<proteinExistence type="predicted"/>
<keyword evidence="2" id="KW-1185">Reference proteome</keyword>
<dbReference type="Pfam" id="PF14054">
    <property type="entry name" value="DUF4249"/>
    <property type="match status" value="1"/>
</dbReference>
<evidence type="ECO:0000313" key="1">
    <source>
        <dbReference type="EMBL" id="MEM0578079.1"/>
    </source>
</evidence>
<dbReference type="InterPro" id="IPR025345">
    <property type="entry name" value="DUF4249"/>
</dbReference>
<name>A0ABU9NS72_9FLAO</name>